<accession>A0A2T1LWQ3</accession>
<dbReference type="OrthoDB" id="529355at2"/>
<evidence type="ECO:0000313" key="2">
    <source>
        <dbReference type="Proteomes" id="UP000239001"/>
    </source>
</evidence>
<gene>
    <name evidence="1" type="ORF">C7H19_12975</name>
</gene>
<reference evidence="1 2" key="1">
    <citation type="submission" date="2018-03" db="EMBL/GenBank/DDBJ databases">
        <title>The ancient ancestry and fast evolution of plastids.</title>
        <authorList>
            <person name="Moore K.R."/>
            <person name="Magnabosco C."/>
            <person name="Momper L."/>
            <person name="Gold D.A."/>
            <person name="Bosak T."/>
            <person name="Fournier G.P."/>
        </authorList>
    </citation>
    <scope>NUCLEOTIDE SEQUENCE [LARGE SCALE GENOMIC DNA]</scope>
    <source>
        <strain evidence="1 2">CCALA 016</strain>
    </source>
</reference>
<evidence type="ECO:0000313" key="1">
    <source>
        <dbReference type="EMBL" id="PSF36588.1"/>
    </source>
</evidence>
<keyword evidence="2" id="KW-1185">Reference proteome</keyword>
<reference evidence="1 2" key="2">
    <citation type="submission" date="2018-03" db="EMBL/GenBank/DDBJ databases">
        <authorList>
            <person name="Keele B.F."/>
        </authorList>
    </citation>
    <scope>NUCLEOTIDE SEQUENCE [LARGE SCALE GENOMIC DNA]</scope>
    <source>
        <strain evidence="1 2">CCALA 016</strain>
    </source>
</reference>
<sequence length="153" mass="17322">MKLKKQLKILADEAPQYGIPFKVMEKAVIPVLVAFAQQLRHEEYYILQNKAGDWIINTLSHRHQPKIEKKVIYAFSTSQDAAQYQNTANSVAIPVTHLLFQLFALGQIDSIVFLEKSGNLNDGVEISRTEIQTSLQHQLKQLKDSFSTPSNLA</sequence>
<organism evidence="1 2">
    <name type="scientific">Aphanothece hegewaldii CCALA 016</name>
    <dbReference type="NCBI Taxonomy" id="2107694"/>
    <lineage>
        <taxon>Bacteria</taxon>
        <taxon>Bacillati</taxon>
        <taxon>Cyanobacteriota</taxon>
        <taxon>Cyanophyceae</taxon>
        <taxon>Oscillatoriophycideae</taxon>
        <taxon>Chroococcales</taxon>
        <taxon>Aphanothecaceae</taxon>
        <taxon>Aphanothece</taxon>
    </lineage>
</organism>
<comment type="caution">
    <text evidence="1">The sequence shown here is derived from an EMBL/GenBank/DDBJ whole genome shotgun (WGS) entry which is preliminary data.</text>
</comment>
<dbReference type="AlphaFoldDB" id="A0A2T1LWQ3"/>
<dbReference type="EMBL" id="PXOH01000013">
    <property type="protein sequence ID" value="PSF36588.1"/>
    <property type="molecule type" value="Genomic_DNA"/>
</dbReference>
<protein>
    <submittedName>
        <fullName evidence="1">Uncharacterized protein</fullName>
    </submittedName>
</protein>
<dbReference type="RefSeq" id="WP_106457304.1">
    <property type="nucleotide sequence ID" value="NZ_PXOH01000013.1"/>
</dbReference>
<name>A0A2T1LWQ3_9CHRO</name>
<proteinExistence type="predicted"/>
<dbReference type="Proteomes" id="UP000239001">
    <property type="component" value="Unassembled WGS sequence"/>
</dbReference>